<evidence type="ECO:0000256" key="1">
    <source>
        <dbReference type="ARBA" id="ARBA00005953"/>
    </source>
</evidence>
<dbReference type="Pfam" id="PF13279">
    <property type="entry name" value="4HBT_2"/>
    <property type="match status" value="1"/>
</dbReference>
<evidence type="ECO:0008006" key="5">
    <source>
        <dbReference type="Google" id="ProtNLM"/>
    </source>
</evidence>
<sequence length="142" mass="16757">MINNEWLKRDDYRYFYTIPTRWNDNDQFGHLNNVIYYRLFEALIVQYLTDAGLDWMQDPVIPYAAESQCRFLRAVSFPDVLDLGVRVMKVGRTSVIYAMAMFRQGEDEAAATGHWVHVYVDRQTQQPMPVPEPIREAMLRDC</sequence>
<evidence type="ECO:0000256" key="2">
    <source>
        <dbReference type="ARBA" id="ARBA00022801"/>
    </source>
</evidence>
<protein>
    <recommendedName>
        <fullName evidence="5">Thioesterase</fullName>
    </recommendedName>
</protein>
<dbReference type="PANTHER" id="PTHR31793">
    <property type="entry name" value="4-HYDROXYBENZOYL-COA THIOESTERASE FAMILY MEMBER"/>
    <property type="match status" value="1"/>
</dbReference>
<keyword evidence="2" id="KW-0378">Hydrolase</keyword>
<dbReference type="Proteomes" id="UP000034410">
    <property type="component" value="Chromosome"/>
</dbReference>
<dbReference type="EMBL" id="CP011412">
    <property type="protein sequence ID" value="AKH21232.1"/>
    <property type="molecule type" value="Genomic_DNA"/>
</dbReference>
<dbReference type="Gene3D" id="3.10.129.10">
    <property type="entry name" value="Hotdog Thioesterase"/>
    <property type="match status" value="1"/>
</dbReference>
<dbReference type="OrthoDB" id="9799036at2"/>
<gene>
    <name evidence="3" type="ORF">AAY24_13635</name>
</gene>
<reference evidence="3 4" key="1">
    <citation type="journal article" date="2015" name="Genome Announc.">
        <title>Complete Genome Sequence of Sedimenticola thiotaurini Strain SIP-G1, a Polyphosphate- and Polyhydroxyalkanoate-Accumulating Sulfur-Oxidizing Gammaproteobacterium Isolated from Salt Marsh Sediments.</title>
        <authorList>
            <person name="Flood B.E."/>
            <person name="Jones D.S."/>
            <person name="Bailey J.V."/>
        </authorList>
    </citation>
    <scope>NUCLEOTIDE SEQUENCE [LARGE SCALE GENOMIC DNA]</scope>
    <source>
        <strain evidence="3 4">SIP-G1</strain>
    </source>
</reference>
<proteinExistence type="inferred from homology"/>
<name>A0A0F7K003_9GAMM</name>
<dbReference type="CDD" id="cd00586">
    <property type="entry name" value="4HBT"/>
    <property type="match status" value="1"/>
</dbReference>
<evidence type="ECO:0000313" key="4">
    <source>
        <dbReference type="Proteomes" id="UP000034410"/>
    </source>
</evidence>
<organism evidence="3 4">
    <name type="scientific">Sedimenticola thiotaurini</name>
    <dbReference type="NCBI Taxonomy" id="1543721"/>
    <lineage>
        <taxon>Bacteria</taxon>
        <taxon>Pseudomonadati</taxon>
        <taxon>Pseudomonadota</taxon>
        <taxon>Gammaproteobacteria</taxon>
        <taxon>Chromatiales</taxon>
        <taxon>Sedimenticolaceae</taxon>
        <taxon>Sedimenticola</taxon>
    </lineage>
</organism>
<dbReference type="AlphaFoldDB" id="A0A0F7K003"/>
<dbReference type="InterPro" id="IPR050563">
    <property type="entry name" value="4-hydroxybenzoyl-CoA_TE"/>
</dbReference>
<keyword evidence="4" id="KW-1185">Reference proteome</keyword>
<dbReference type="SUPFAM" id="SSF54637">
    <property type="entry name" value="Thioesterase/thiol ester dehydrase-isomerase"/>
    <property type="match status" value="1"/>
</dbReference>
<evidence type="ECO:0000313" key="3">
    <source>
        <dbReference type="EMBL" id="AKH21232.1"/>
    </source>
</evidence>
<dbReference type="InterPro" id="IPR029069">
    <property type="entry name" value="HotDog_dom_sf"/>
</dbReference>
<dbReference type="GO" id="GO:0047617">
    <property type="term" value="F:fatty acyl-CoA hydrolase activity"/>
    <property type="evidence" value="ECO:0007669"/>
    <property type="project" value="TreeGrafter"/>
</dbReference>
<dbReference type="RefSeq" id="WP_046860161.1">
    <property type="nucleotide sequence ID" value="NZ_CP011412.1"/>
</dbReference>
<dbReference type="PANTHER" id="PTHR31793:SF27">
    <property type="entry name" value="NOVEL THIOESTERASE SUPERFAMILY DOMAIN AND SAPOSIN A-TYPE DOMAIN CONTAINING PROTEIN (0610012H03RIK)"/>
    <property type="match status" value="1"/>
</dbReference>
<accession>A0A0F7K003</accession>
<comment type="similarity">
    <text evidence="1">Belongs to the 4-hydroxybenzoyl-CoA thioesterase family.</text>
</comment>
<dbReference type="KEGG" id="seds:AAY24_13635"/>